<sequence length="442" mass="47122">MNNTTAIEVAHDLERAISSARQRLIDSRPASAAAFRRAQASMPGGNTRTVLHFDPFPLTFKRGAGSDLWDVDDACYSDFVGEFSAGLYGHSDPIIKQAIRDALDQGIVMGGPGDREVALADLVTSRFPSIEQLRFCNSGTEANILALSAAIALSGKRKILVFEGAYHGGVLAFSTPPSVLNIPWEYVYVPYNDTQGAIETIGRHADSLAAVIVEPILGAAGNIPGTASFLRALREATASAGVLLIFDEVKTSRCGAGGIQGRLGISADFTTLGKYLGGGLPCGALGGRQHFMQRFDPSAPNAFRHAGTFNNNPCTMSAGLAGLSQIFTASRADKFDAACEEIRLEFNAMFSSLDVPMRCVGQGSMFSVHFVRSEPANPSDIPRISARLMRLLHLELLLEGVVVASRGDIFVSLPVEQRHIAALKSALNGFAARWAPLLRAAV</sequence>
<comment type="similarity">
    <text evidence="3">Belongs to the class-III pyridoxal-phosphate-dependent aminotransferase family.</text>
</comment>
<dbReference type="PANTHER" id="PTHR43713:SF3">
    <property type="entry name" value="GLUTAMATE-1-SEMIALDEHYDE 2,1-AMINOMUTASE 1, CHLOROPLASTIC-RELATED"/>
    <property type="match status" value="1"/>
</dbReference>
<reference evidence="5" key="1">
    <citation type="submission" date="2022-06" db="EMBL/GenBank/DDBJ databases">
        <title>PHB producers.</title>
        <authorList>
            <person name="Besaury L."/>
        </authorList>
    </citation>
    <scope>NUCLEOTIDE SEQUENCE</scope>
    <source>
        <strain evidence="5 6">SEWS6</strain>
    </source>
</reference>
<evidence type="ECO:0000313" key="7">
    <source>
        <dbReference type="Proteomes" id="UP001242288"/>
    </source>
</evidence>
<organism evidence="5 7">
    <name type="scientific">Paraburkholderia madseniana</name>
    <dbReference type="NCBI Taxonomy" id="2599607"/>
    <lineage>
        <taxon>Bacteria</taxon>
        <taxon>Pseudomonadati</taxon>
        <taxon>Pseudomonadota</taxon>
        <taxon>Betaproteobacteria</taxon>
        <taxon>Burkholderiales</taxon>
        <taxon>Burkholderiaceae</taxon>
        <taxon>Paraburkholderia</taxon>
    </lineage>
</organism>
<keyword evidence="5" id="KW-0808">Transferase</keyword>
<comment type="caution">
    <text evidence="5">The sequence shown here is derived from an EMBL/GenBank/DDBJ whole genome shotgun (WGS) entry which is preliminary data.</text>
</comment>
<accession>A0AAP5ET96</accession>
<keyword evidence="5" id="KW-0032">Aminotransferase</keyword>
<evidence type="ECO:0000256" key="2">
    <source>
        <dbReference type="ARBA" id="ARBA00022898"/>
    </source>
</evidence>
<dbReference type="InterPro" id="IPR015422">
    <property type="entry name" value="PyrdxlP-dep_Trfase_small"/>
</dbReference>
<evidence type="ECO:0000313" key="4">
    <source>
        <dbReference type="EMBL" id="MCX4152045.1"/>
    </source>
</evidence>
<dbReference type="Proteomes" id="UP001242288">
    <property type="component" value="Unassembled WGS sequence"/>
</dbReference>
<dbReference type="Gene3D" id="3.40.640.10">
    <property type="entry name" value="Type I PLP-dependent aspartate aminotransferase-like (Major domain)"/>
    <property type="match status" value="1"/>
</dbReference>
<evidence type="ECO:0000313" key="6">
    <source>
        <dbReference type="Proteomes" id="UP001209412"/>
    </source>
</evidence>
<dbReference type="SUPFAM" id="SSF53383">
    <property type="entry name" value="PLP-dependent transferases"/>
    <property type="match status" value="1"/>
</dbReference>
<evidence type="ECO:0000313" key="5">
    <source>
        <dbReference type="EMBL" id="MDQ6413856.1"/>
    </source>
</evidence>
<dbReference type="Proteomes" id="UP001209412">
    <property type="component" value="Unassembled WGS sequence"/>
</dbReference>
<dbReference type="InterPro" id="IPR015421">
    <property type="entry name" value="PyrdxlP-dep_Trfase_major"/>
</dbReference>
<dbReference type="RefSeq" id="WP_266240794.1">
    <property type="nucleotide sequence ID" value="NZ_JAMXWF010000071.1"/>
</dbReference>
<evidence type="ECO:0000256" key="3">
    <source>
        <dbReference type="RuleBase" id="RU003560"/>
    </source>
</evidence>
<evidence type="ECO:0000256" key="1">
    <source>
        <dbReference type="ARBA" id="ARBA00001933"/>
    </source>
</evidence>
<dbReference type="EMBL" id="JAMXWF010000071">
    <property type="protein sequence ID" value="MDQ6413856.1"/>
    <property type="molecule type" value="Genomic_DNA"/>
</dbReference>
<keyword evidence="2 3" id="KW-0663">Pyridoxal phosphate</keyword>
<dbReference type="GO" id="GO:0030170">
    <property type="term" value="F:pyridoxal phosphate binding"/>
    <property type="evidence" value="ECO:0007669"/>
    <property type="project" value="InterPro"/>
</dbReference>
<protein>
    <submittedName>
        <fullName evidence="5">Aminotransferase class III-fold pyridoxal phosphate-dependent enzyme</fullName>
    </submittedName>
</protein>
<proteinExistence type="inferred from homology"/>
<comment type="cofactor">
    <cofactor evidence="1">
        <name>pyridoxal 5'-phosphate</name>
        <dbReference type="ChEBI" id="CHEBI:597326"/>
    </cofactor>
</comment>
<dbReference type="AlphaFoldDB" id="A0AAP5ET96"/>
<dbReference type="PANTHER" id="PTHR43713">
    <property type="entry name" value="GLUTAMATE-1-SEMIALDEHYDE 2,1-AMINOMUTASE"/>
    <property type="match status" value="1"/>
</dbReference>
<name>A0AAP5ET96_9BURK</name>
<dbReference type="EMBL" id="JAPKHW010000071">
    <property type="protein sequence ID" value="MCX4152045.1"/>
    <property type="molecule type" value="Genomic_DNA"/>
</dbReference>
<dbReference type="InterPro" id="IPR015424">
    <property type="entry name" value="PyrdxlP-dep_Trfase"/>
</dbReference>
<dbReference type="GO" id="GO:0008483">
    <property type="term" value="F:transaminase activity"/>
    <property type="evidence" value="ECO:0007669"/>
    <property type="project" value="UniProtKB-KW"/>
</dbReference>
<dbReference type="Gene3D" id="3.90.1150.10">
    <property type="entry name" value="Aspartate Aminotransferase, domain 1"/>
    <property type="match status" value="1"/>
</dbReference>
<gene>
    <name evidence="5" type="ORF">NIE36_42775</name>
    <name evidence="4" type="ORF">OSB80_42885</name>
</gene>
<keyword evidence="6" id="KW-1185">Reference proteome</keyword>
<dbReference type="Pfam" id="PF00202">
    <property type="entry name" value="Aminotran_3"/>
    <property type="match status" value="1"/>
</dbReference>
<dbReference type="InterPro" id="IPR005814">
    <property type="entry name" value="Aminotrans_3"/>
</dbReference>